<organism evidence="1 2">
    <name type="scientific">Flavobacterium chungnamense</name>
    <dbReference type="NCBI Taxonomy" id="706182"/>
    <lineage>
        <taxon>Bacteria</taxon>
        <taxon>Pseudomonadati</taxon>
        <taxon>Bacteroidota</taxon>
        <taxon>Flavobacteriia</taxon>
        <taxon>Flavobacteriales</taxon>
        <taxon>Flavobacteriaceae</taxon>
        <taxon>Flavobacterium</taxon>
    </lineage>
</organism>
<dbReference type="RefSeq" id="WP_345095227.1">
    <property type="nucleotide sequence ID" value="NZ_BAABCS010000021.1"/>
</dbReference>
<accession>A0ABP7V1Y0</accession>
<keyword evidence="2" id="KW-1185">Reference proteome</keyword>
<dbReference type="Proteomes" id="UP001500426">
    <property type="component" value="Unassembled WGS sequence"/>
</dbReference>
<dbReference type="EMBL" id="BAABCS010000021">
    <property type="protein sequence ID" value="GAA4057754.1"/>
    <property type="molecule type" value="Genomic_DNA"/>
</dbReference>
<protein>
    <submittedName>
        <fullName evidence="1">Uncharacterized protein</fullName>
    </submittedName>
</protein>
<evidence type="ECO:0000313" key="1">
    <source>
        <dbReference type="EMBL" id="GAA4057754.1"/>
    </source>
</evidence>
<evidence type="ECO:0000313" key="2">
    <source>
        <dbReference type="Proteomes" id="UP001500426"/>
    </source>
</evidence>
<sequence>MNKKEESIKVRLEKYQKDKTNINFVLVVLTYKTEDFYKYNRSISKFYQKLTNSKSAVGKLTNREWFQNILNGFYKFQETPDTTIIYLAFEPIKELNVLDLKTRIKKIKPFPESIAVGINDYELLNRYFLKLFDYNSGVEVFGELKRKKPQIF</sequence>
<reference evidence="2" key="1">
    <citation type="journal article" date="2019" name="Int. J. Syst. Evol. Microbiol.">
        <title>The Global Catalogue of Microorganisms (GCM) 10K type strain sequencing project: providing services to taxonomists for standard genome sequencing and annotation.</title>
        <authorList>
            <consortium name="The Broad Institute Genomics Platform"/>
            <consortium name="The Broad Institute Genome Sequencing Center for Infectious Disease"/>
            <person name="Wu L."/>
            <person name="Ma J."/>
        </authorList>
    </citation>
    <scope>NUCLEOTIDE SEQUENCE [LARGE SCALE GENOMIC DNA]</scope>
    <source>
        <strain evidence="2">JCM 17068</strain>
    </source>
</reference>
<proteinExistence type="predicted"/>
<gene>
    <name evidence="1" type="ORF">GCM10022388_25620</name>
</gene>
<name>A0ABP7V1Y0_9FLAO</name>
<comment type="caution">
    <text evidence="1">The sequence shown here is derived from an EMBL/GenBank/DDBJ whole genome shotgun (WGS) entry which is preliminary data.</text>
</comment>